<dbReference type="Proteomes" id="UP000054166">
    <property type="component" value="Unassembled WGS sequence"/>
</dbReference>
<proteinExistence type="predicted"/>
<evidence type="ECO:0000313" key="1">
    <source>
        <dbReference type="EMBL" id="KIM86026.1"/>
    </source>
</evidence>
<gene>
    <name evidence="1" type="ORF">PILCRDRAFT_816573</name>
</gene>
<name>A0A0C3G5U5_PILCF</name>
<reference evidence="1 2" key="1">
    <citation type="submission" date="2014-04" db="EMBL/GenBank/DDBJ databases">
        <authorList>
            <consortium name="DOE Joint Genome Institute"/>
            <person name="Kuo A."/>
            <person name="Tarkka M."/>
            <person name="Buscot F."/>
            <person name="Kohler A."/>
            <person name="Nagy L.G."/>
            <person name="Floudas D."/>
            <person name="Copeland A."/>
            <person name="Barry K.W."/>
            <person name="Cichocki N."/>
            <person name="Veneault-Fourrey C."/>
            <person name="LaButti K."/>
            <person name="Lindquist E.A."/>
            <person name="Lipzen A."/>
            <person name="Lundell T."/>
            <person name="Morin E."/>
            <person name="Murat C."/>
            <person name="Sun H."/>
            <person name="Tunlid A."/>
            <person name="Henrissat B."/>
            <person name="Grigoriev I.V."/>
            <person name="Hibbett D.S."/>
            <person name="Martin F."/>
            <person name="Nordberg H.P."/>
            <person name="Cantor M.N."/>
            <person name="Hua S.X."/>
        </authorList>
    </citation>
    <scope>NUCLEOTIDE SEQUENCE [LARGE SCALE GENOMIC DNA]</scope>
    <source>
        <strain evidence="1 2">F 1598</strain>
    </source>
</reference>
<dbReference type="AlphaFoldDB" id="A0A0C3G5U5"/>
<organism evidence="1 2">
    <name type="scientific">Piloderma croceum (strain F 1598)</name>
    <dbReference type="NCBI Taxonomy" id="765440"/>
    <lineage>
        <taxon>Eukaryota</taxon>
        <taxon>Fungi</taxon>
        <taxon>Dikarya</taxon>
        <taxon>Basidiomycota</taxon>
        <taxon>Agaricomycotina</taxon>
        <taxon>Agaricomycetes</taxon>
        <taxon>Agaricomycetidae</taxon>
        <taxon>Atheliales</taxon>
        <taxon>Atheliaceae</taxon>
        <taxon>Piloderma</taxon>
    </lineage>
</organism>
<accession>A0A0C3G5U5</accession>
<dbReference type="InParanoid" id="A0A0C3G5U5"/>
<protein>
    <submittedName>
        <fullName evidence="1">Uncharacterized protein</fullName>
    </submittedName>
</protein>
<dbReference type="HOGENOM" id="CLU_3088028_0_0_1"/>
<sequence>MTEDCGMQAELEKCFPKSPQVARYYGTYGKVLNSWQYCLRAVSKITDDEIIE</sequence>
<reference evidence="2" key="2">
    <citation type="submission" date="2015-01" db="EMBL/GenBank/DDBJ databases">
        <title>Evolutionary Origins and Diversification of the Mycorrhizal Mutualists.</title>
        <authorList>
            <consortium name="DOE Joint Genome Institute"/>
            <consortium name="Mycorrhizal Genomics Consortium"/>
            <person name="Kohler A."/>
            <person name="Kuo A."/>
            <person name="Nagy L.G."/>
            <person name="Floudas D."/>
            <person name="Copeland A."/>
            <person name="Barry K.W."/>
            <person name="Cichocki N."/>
            <person name="Veneault-Fourrey C."/>
            <person name="LaButti K."/>
            <person name="Lindquist E.A."/>
            <person name="Lipzen A."/>
            <person name="Lundell T."/>
            <person name="Morin E."/>
            <person name="Murat C."/>
            <person name="Riley R."/>
            <person name="Ohm R."/>
            <person name="Sun H."/>
            <person name="Tunlid A."/>
            <person name="Henrissat B."/>
            <person name="Grigoriev I.V."/>
            <person name="Hibbett D.S."/>
            <person name="Martin F."/>
        </authorList>
    </citation>
    <scope>NUCLEOTIDE SEQUENCE [LARGE SCALE GENOMIC DNA]</scope>
    <source>
        <strain evidence="2">F 1598</strain>
    </source>
</reference>
<dbReference type="EMBL" id="KN832983">
    <property type="protein sequence ID" value="KIM86026.1"/>
    <property type="molecule type" value="Genomic_DNA"/>
</dbReference>
<keyword evidence="2" id="KW-1185">Reference proteome</keyword>
<evidence type="ECO:0000313" key="2">
    <source>
        <dbReference type="Proteomes" id="UP000054166"/>
    </source>
</evidence>